<proteinExistence type="predicted"/>
<accession>A0ABS7UBD5</accession>
<comment type="caution">
    <text evidence="1">The sequence shown here is derived from an EMBL/GenBank/DDBJ whole genome shotgun (WGS) entry which is preliminary data.</text>
</comment>
<organism evidence="1 2">
    <name type="scientific">Nocardioides mangrovi</name>
    <dbReference type="NCBI Taxonomy" id="2874580"/>
    <lineage>
        <taxon>Bacteria</taxon>
        <taxon>Bacillati</taxon>
        <taxon>Actinomycetota</taxon>
        <taxon>Actinomycetes</taxon>
        <taxon>Propionibacteriales</taxon>
        <taxon>Nocardioidaceae</taxon>
        <taxon>Nocardioides</taxon>
    </lineage>
</organism>
<evidence type="ECO:0000313" key="1">
    <source>
        <dbReference type="EMBL" id="MBZ5738036.1"/>
    </source>
</evidence>
<dbReference type="RefSeq" id="WP_224122410.1">
    <property type="nucleotide sequence ID" value="NZ_JAIQZJ010000003.1"/>
</dbReference>
<protein>
    <submittedName>
        <fullName evidence="1">Uncharacterized protein</fullName>
    </submittedName>
</protein>
<reference evidence="1 2" key="1">
    <citation type="submission" date="2021-09" db="EMBL/GenBank/DDBJ databases">
        <title>Whole genome sequence of Nocardioides sp. GBK3QG-3.</title>
        <authorList>
            <person name="Tuo L."/>
        </authorList>
    </citation>
    <scope>NUCLEOTIDE SEQUENCE [LARGE SCALE GENOMIC DNA]</scope>
    <source>
        <strain evidence="1 2">GBK3QG-3</strain>
    </source>
</reference>
<sequence length="214" mass="22957">MHRKLVSVLAALLLSAAGLIGITVATSGPASASVIPANGSYSGVDHGGRLVSLTFHGNQVTHLMVGSQSFGGAHVSNGMWHETCHGGWCTKGQWVTDKHIQGFWRHGGSSHWTAFSVSTSVITPYVGSYMGRDHSGLSVKFGYAHGSVNHVHIDHNLIGSGPVSGNAFHVCTHTVCFRGHWQSDYTVSGTWRYVNESHWRAFEAQAYATSSRAL</sequence>
<evidence type="ECO:0000313" key="2">
    <source>
        <dbReference type="Proteomes" id="UP000780875"/>
    </source>
</evidence>
<dbReference type="Proteomes" id="UP000780875">
    <property type="component" value="Unassembled WGS sequence"/>
</dbReference>
<gene>
    <name evidence="1" type="ORF">K8U61_07670</name>
</gene>
<name>A0ABS7UBD5_9ACTN</name>
<keyword evidence="2" id="KW-1185">Reference proteome</keyword>
<dbReference type="EMBL" id="JAIQZJ010000003">
    <property type="protein sequence ID" value="MBZ5738036.1"/>
    <property type="molecule type" value="Genomic_DNA"/>
</dbReference>